<feature type="compositionally biased region" description="Acidic residues" evidence="9">
    <location>
        <begin position="448"/>
        <end position="457"/>
    </location>
</feature>
<comment type="caution">
    <text evidence="11">The sequence shown here is derived from an EMBL/GenBank/DDBJ whole genome shotgun (WGS) entry which is preliminary data.</text>
</comment>
<evidence type="ECO:0000256" key="6">
    <source>
        <dbReference type="ARBA" id="ARBA00047941"/>
    </source>
</evidence>
<organism evidence="11 12">
    <name type="scientific">Coemansia aciculifera</name>
    <dbReference type="NCBI Taxonomy" id="417176"/>
    <lineage>
        <taxon>Eukaryota</taxon>
        <taxon>Fungi</taxon>
        <taxon>Fungi incertae sedis</taxon>
        <taxon>Zoopagomycota</taxon>
        <taxon>Kickxellomycotina</taxon>
        <taxon>Kickxellomycetes</taxon>
        <taxon>Kickxellales</taxon>
        <taxon>Kickxellaceae</taxon>
        <taxon>Coemansia</taxon>
    </lineage>
</organism>
<dbReference type="EC" id="2.1.1.137" evidence="4"/>
<feature type="compositionally biased region" description="Polar residues" evidence="9">
    <location>
        <begin position="666"/>
        <end position="682"/>
    </location>
</feature>
<feature type="compositionally biased region" description="Low complexity" evidence="9">
    <location>
        <begin position="490"/>
        <end position="502"/>
    </location>
</feature>
<evidence type="ECO:0000256" key="2">
    <source>
        <dbReference type="ARBA" id="ARBA00022691"/>
    </source>
</evidence>
<evidence type="ECO:0000313" key="11">
    <source>
        <dbReference type="EMBL" id="KAJ2867435.1"/>
    </source>
</evidence>
<protein>
    <recommendedName>
        <fullName evidence="5">Arsenite methyltransferase</fullName>
        <ecNumber evidence="4">2.1.1.137</ecNumber>
    </recommendedName>
</protein>
<dbReference type="Pfam" id="PF13847">
    <property type="entry name" value="Methyltransf_31"/>
    <property type="match status" value="1"/>
</dbReference>
<dbReference type="InterPro" id="IPR026669">
    <property type="entry name" value="Arsenite_MeTrfase-like"/>
</dbReference>
<evidence type="ECO:0000256" key="8">
    <source>
        <dbReference type="ARBA" id="ARBA00048428"/>
    </source>
</evidence>
<dbReference type="SUPFAM" id="SSF53335">
    <property type="entry name" value="S-adenosyl-L-methionine-dependent methyltransferases"/>
    <property type="match status" value="1"/>
</dbReference>
<keyword evidence="12" id="KW-1185">Reference proteome</keyword>
<dbReference type="Proteomes" id="UP001140074">
    <property type="component" value="Unassembled WGS sequence"/>
</dbReference>
<dbReference type="Gene3D" id="3.40.5.100">
    <property type="match status" value="1"/>
</dbReference>
<gene>
    <name evidence="11" type="ORF">GGH94_000824</name>
</gene>
<dbReference type="EMBL" id="JANBUY010000018">
    <property type="protein sequence ID" value="KAJ2867435.1"/>
    <property type="molecule type" value="Genomic_DNA"/>
</dbReference>
<reference evidence="11" key="1">
    <citation type="submission" date="2022-07" db="EMBL/GenBank/DDBJ databases">
        <title>Phylogenomic reconstructions and comparative analyses of Kickxellomycotina fungi.</title>
        <authorList>
            <person name="Reynolds N.K."/>
            <person name="Stajich J.E."/>
            <person name="Barry K."/>
            <person name="Grigoriev I.V."/>
            <person name="Crous P."/>
            <person name="Smith M.E."/>
        </authorList>
    </citation>
    <scope>NUCLEOTIDE SEQUENCE</scope>
    <source>
        <strain evidence="11">RSA 476</strain>
    </source>
</reference>
<comment type="catalytic activity">
    <reaction evidence="6">
        <text>arsenic triglutathione + [thioredoxin]-dithiol + S-adenosyl-L-methionine + 2 H2O = methylarsonous acid + [thioredoxin]-disulfide + 3 glutathione + S-adenosyl-L-homocysteine + H(+)</text>
        <dbReference type="Rhea" id="RHEA:69460"/>
        <dbReference type="Rhea" id="RHEA-COMP:10698"/>
        <dbReference type="Rhea" id="RHEA-COMP:10700"/>
        <dbReference type="ChEBI" id="CHEBI:15377"/>
        <dbReference type="ChEBI" id="CHEBI:15378"/>
        <dbReference type="ChEBI" id="CHEBI:17826"/>
        <dbReference type="ChEBI" id="CHEBI:29950"/>
        <dbReference type="ChEBI" id="CHEBI:50058"/>
        <dbReference type="ChEBI" id="CHEBI:57856"/>
        <dbReference type="ChEBI" id="CHEBI:57925"/>
        <dbReference type="ChEBI" id="CHEBI:59789"/>
        <dbReference type="ChEBI" id="CHEBI:183640"/>
        <dbReference type="EC" id="2.1.1.137"/>
    </reaction>
</comment>
<comment type="similarity">
    <text evidence="3">Belongs to the methyltransferase superfamily. Arsenite methyltransferase family.</text>
</comment>
<evidence type="ECO:0000256" key="3">
    <source>
        <dbReference type="ARBA" id="ARBA00034487"/>
    </source>
</evidence>
<dbReference type="PANTHER" id="PTHR43675">
    <property type="entry name" value="ARSENITE METHYLTRANSFERASE"/>
    <property type="match status" value="1"/>
</dbReference>
<feature type="compositionally biased region" description="Low complexity" evidence="9">
    <location>
        <begin position="640"/>
        <end position="662"/>
    </location>
</feature>
<comment type="catalytic activity">
    <reaction evidence="7">
        <text>arsenic triglutathione + 2 [thioredoxin]-dithiol + 2 S-adenosyl-L-methionine + H2O = dimethylarsinous acid + 2 [thioredoxin]-disulfide + 3 glutathione + 2 S-adenosyl-L-homocysteine + 2 H(+)</text>
        <dbReference type="Rhea" id="RHEA:69464"/>
        <dbReference type="Rhea" id="RHEA-COMP:10698"/>
        <dbReference type="Rhea" id="RHEA-COMP:10700"/>
        <dbReference type="ChEBI" id="CHEBI:15377"/>
        <dbReference type="ChEBI" id="CHEBI:15378"/>
        <dbReference type="ChEBI" id="CHEBI:23808"/>
        <dbReference type="ChEBI" id="CHEBI:29950"/>
        <dbReference type="ChEBI" id="CHEBI:50058"/>
        <dbReference type="ChEBI" id="CHEBI:57856"/>
        <dbReference type="ChEBI" id="CHEBI:57925"/>
        <dbReference type="ChEBI" id="CHEBI:59789"/>
        <dbReference type="ChEBI" id="CHEBI:183640"/>
        <dbReference type="EC" id="2.1.1.137"/>
    </reaction>
</comment>
<feature type="compositionally biased region" description="Polar residues" evidence="9">
    <location>
        <begin position="534"/>
        <end position="545"/>
    </location>
</feature>
<evidence type="ECO:0000259" key="10">
    <source>
        <dbReference type="Pfam" id="PF13847"/>
    </source>
</evidence>
<evidence type="ECO:0000256" key="9">
    <source>
        <dbReference type="SAM" id="MobiDB-lite"/>
    </source>
</evidence>
<dbReference type="InterPro" id="IPR025714">
    <property type="entry name" value="Methyltranfer_dom"/>
</dbReference>
<comment type="catalytic activity">
    <reaction evidence="8">
        <text>arsenic triglutathione + 3 [thioredoxin]-dithiol + 3 S-adenosyl-L-methionine = trimethylarsine + 3 [thioredoxin]-disulfide + 3 glutathione + 3 S-adenosyl-L-homocysteine + 3 H(+)</text>
        <dbReference type="Rhea" id="RHEA:69432"/>
        <dbReference type="Rhea" id="RHEA-COMP:10698"/>
        <dbReference type="Rhea" id="RHEA-COMP:10700"/>
        <dbReference type="ChEBI" id="CHEBI:15378"/>
        <dbReference type="ChEBI" id="CHEBI:27130"/>
        <dbReference type="ChEBI" id="CHEBI:29950"/>
        <dbReference type="ChEBI" id="CHEBI:50058"/>
        <dbReference type="ChEBI" id="CHEBI:57856"/>
        <dbReference type="ChEBI" id="CHEBI:57925"/>
        <dbReference type="ChEBI" id="CHEBI:59789"/>
        <dbReference type="ChEBI" id="CHEBI:183640"/>
        <dbReference type="EC" id="2.1.1.137"/>
    </reaction>
</comment>
<evidence type="ECO:0000256" key="4">
    <source>
        <dbReference type="ARBA" id="ARBA00034521"/>
    </source>
</evidence>
<proteinExistence type="inferred from homology"/>
<keyword evidence="1" id="KW-0808">Transferase</keyword>
<evidence type="ECO:0000256" key="1">
    <source>
        <dbReference type="ARBA" id="ARBA00022679"/>
    </source>
</evidence>
<name>A0A9W8ILW3_9FUNG</name>
<feature type="region of interest" description="Disordered" evidence="9">
    <location>
        <begin position="58"/>
        <end position="88"/>
    </location>
</feature>
<dbReference type="InterPro" id="IPR029063">
    <property type="entry name" value="SAM-dependent_MTases_sf"/>
</dbReference>
<keyword evidence="2" id="KW-0949">S-adenosyl-L-methionine</keyword>
<sequence length="682" mass="73053">MKTHLQRCVNCPADIKEEFVAEEAAAAAAAAANSNGNGYPLGIIGAYSGNAGPASVAGRNEMGDGYEDDSPSPAVKRRRSVDISGPVEAPVPGPSVGPPFAPAPFAAVYESVRGYYSRVTPMSRVQMSVGATVAPHAAVREAIALVPRAVRERFYGCGEPLPAGIEGLRVLDLGCGSGRDCYVAARLVGMAGEVIGVDMTDEQLRVARDSVAEYARALGYQPHLRFVKGYIEFLGQVPGLYPGSIDLCISNNAVNLSPNKELVLRSVFEVLKEGGEFQFSDIYADRRLPSHVRSHPALMGESLGGALYTEDFRRLCQRVGFADVRMASPPAVVRIDAQDLRDLVGATRFHSITFRLFKFARPQSALEPTREDYGQVAVYRGTIAGQHARMRFDTHWSFEAQRPVLVDGNTALMLGESWLRRHFDVRGDRSHHFGAFAQVPGAAHYESWETDDPEGEEPNSRRRGHVPLPTPYFISGLRRAHSPPPGPEVSAPASISVSRRSSPGPPPPPEPTSQSILSSTHRSTLRDHPATFPRLSSFSISQSNVRADMPSAASRQPPPPPLHTPDSFSFGSSSASRFVIPASRIGSSYKGAVPQASLSLPRFVPPPPPPQQQHVALNQSPHNSPSIHHHPTPPLPFATVAVPPQGPASAPAAGRSPLSSALMSVSPRQHSPASVATAASMT</sequence>
<feature type="domain" description="Methyltransferase" evidence="10">
    <location>
        <begin position="167"/>
        <end position="318"/>
    </location>
</feature>
<feature type="region of interest" description="Disordered" evidence="9">
    <location>
        <begin position="600"/>
        <end position="682"/>
    </location>
</feature>
<accession>A0A9W8ILW3</accession>
<evidence type="ECO:0000256" key="7">
    <source>
        <dbReference type="ARBA" id="ARBA00047943"/>
    </source>
</evidence>
<feature type="region of interest" description="Disordered" evidence="9">
    <location>
        <begin position="447"/>
        <end position="569"/>
    </location>
</feature>
<dbReference type="GO" id="GO:0030791">
    <property type="term" value="F:arsenite methyltransferase activity"/>
    <property type="evidence" value="ECO:0007669"/>
    <property type="project" value="UniProtKB-EC"/>
</dbReference>
<evidence type="ECO:0000256" key="5">
    <source>
        <dbReference type="ARBA" id="ARBA00034545"/>
    </source>
</evidence>
<dbReference type="AlphaFoldDB" id="A0A9W8ILW3"/>
<dbReference type="PANTHER" id="PTHR43675:SF8">
    <property type="entry name" value="ARSENITE METHYLTRANSFERASE"/>
    <property type="match status" value="1"/>
</dbReference>
<dbReference type="Gene3D" id="3.40.50.150">
    <property type="entry name" value="Vaccinia Virus protein VP39"/>
    <property type="match status" value="1"/>
</dbReference>
<evidence type="ECO:0000313" key="12">
    <source>
        <dbReference type="Proteomes" id="UP001140074"/>
    </source>
</evidence>
<dbReference type="CDD" id="cd02440">
    <property type="entry name" value="AdoMet_MTases"/>
    <property type="match status" value="1"/>
</dbReference>